<organism evidence="5 6">
    <name type="scientific">Streptomyces malaysiensis</name>
    <dbReference type="NCBI Taxonomy" id="92644"/>
    <lineage>
        <taxon>Bacteria</taxon>
        <taxon>Bacillati</taxon>
        <taxon>Actinomycetota</taxon>
        <taxon>Actinomycetes</taxon>
        <taxon>Kitasatosporales</taxon>
        <taxon>Streptomycetaceae</taxon>
        <taxon>Streptomyces</taxon>
        <taxon>Streptomyces violaceusniger group</taxon>
    </lineage>
</organism>
<dbReference type="CDD" id="cd04683">
    <property type="entry name" value="NUDIX_Hydrolase"/>
    <property type="match status" value="1"/>
</dbReference>
<dbReference type="PROSITE" id="PS51462">
    <property type="entry name" value="NUDIX"/>
    <property type="match status" value="3"/>
</dbReference>
<name>A0A7X5X2U5_STRMQ</name>
<sequence>MPPSRSHIRSTIEAYLARHPGERAGLGTLLAALGRPADPTSRTTLPGHITCSALVIDDTDRVLHIHHRADGKVLTPSGHNEPGDNTLAAAALRALHEEAGIPPGAVVPWPGLRGLPLDIGVHKIDADPPTSTPAHHHYDLRFCFRLRHVDAAIALQAEAVCEREWRPIDRVAAPTLRDKLLKLGTAAPAGEPVNASALIYNDQGQYLLHLRDHLPGVIWEPGAWSLLGGGREPRDRTLEETVRRELREEAGLHIPVLRPFAVEEARGSDGATIPIAVYAGRWNGNPADLTLTEGVMLHWFAPDLLPRLRISSSTCDLVYRHAASGPEGDHEAVRCDTPREAEPPGSCRPPASPPSAAPSGTVLNVVGVHLYLENADGRVLLGLRHPDSAYAASMYHFLAGHCEQESALACLVREAREEAGLRIEADDVELAHVVHLVDTPGDRPRMQLVFRARHWEGTPEVREPDKCTSWGFWHPDELPVQTVAYTRAAIEGIRAQRLYTEMGWA</sequence>
<keyword evidence="2" id="KW-0378">Hydrolase</keyword>
<comment type="cofactor">
    <cofactor evidence="1">
        <name>Mg(2+)</name>
        <dbReference type="ChEBI" id="CHEBI:18420"/>
    </cofactor>
</comment>
<dbReference type="PANTHER" id="PTHR43046:SF2">
    <property type="entry name" value="8-OXO-DGTP DIPHOSPHATASE-RELATED"/>
    <property type="match status" value="1"/>
</dbReference>
<dbReference type="InterPro" id="IPR015797">
    <property type="entry name" value="NUDIX_hydrolase-like_dom_sf"/>
</dbReference>
<evidence type="ECO:0000313" key="5">
    <source>
        <dbReference type="EMBL" id="NIY65523.1"/>
    </source>
</evidence>
<evidence type="ECO:0000256" key="1">
    <source>
        <dbReference type="ARBA" id="ARBA00001946"/>
    </source>
</evidence>
<dbReference type="EMBL" id="JAALLH010000001">
    <property type="protein sequence ID" value="NIY65523.1"/>
    <property type="molecule type" value="Genomic_DNA"/>
</dbReference>
<evidence type="ECO:0000256" key="2">
    <source>
        <dbReference type="ARBA" id="ARBA00022801"/>
    </source>
</evidence>
<protein>
    <recommendedName>
        <fullName evidence="4">Nudix hydrolase domain-containing protein</fullName>
    </recommendedName>
</protein>
<dbReference type="AlphaFoldDB" id="A0A7X5X2U5"/>
<feature type="domain" description="Nudix hydrolase" evidence="4">
    <location>
        <begin position="363"/>
        <end position="495"/>
    </location>
</feature>
<gene>
    <name evidence="5" type="ORF">SMALB_3522</name>
</gene>
<feature type="compositionally biased region" description="Pro residues" evidence="3">
    <location>
        <begin position="346"/>
        <end position="356"/>
    </location>
</feature>
<feature type="region of interest" description="Disordered" evidence="3">
    <location>
        <begin position="326"/>
        <end position="358"/>
    </location>
</feature>
<dbReference type="SUPFAM" id="SSF55811">
    <property type="entry name" value="Nudix"/>
    <property type="match status" value="3"/>
</dbReference>
<evidence type="ECO:0000313" key="6">
    <source>
        <dbReference type="Proteomes" id="UP000536624"/>
    </source>
</evidence>
<dbReference type="Proteomes" id="UP000536624">
    <property type="component" value="Unassembled WGS sequence"/>
</dbReference>
<accession>A0A7X5X2U5</accession>
<dbReference type="Pfam" id="PF00293">
    <property type="entry name" value="NUDIX"/>
    <property type="match status" value="3"/>
</dbReference>
<dbReference type="RefSeq" id="WP_167501606.1">
    <property type="nucleotide sequence ID" value="NZ_JAALLH010000001.1"/>
</dbReference>
<feature type="domain" description="Nudix hydrolase" evidence="4">
    <location>
        <begin position="46"/>
        <end position="188"/>
    </location>
</feature>
<feature type="compositionally biased region" description="Basic and acidic residues" evidence="3">
    <location>
        <begin position="327"/>
        <end position="342"/>
    </location>
</feature>
<dbReference type="GO" id="GO:0016787">
    <property type="term" value="F:hydrolase activity"/>
    <property type="evidence" value="ECO:0007669"/>
    <property type="project" value="UniProtKB-KW"/>
</dbReference>
<evidence type="ECO:0000256" key="3">
    <source>
        <dbReference type="SAM" id="MobiDB-lite"/>
    </source>
</evidence>
<evidence type="ECO:0000259" key="4">
    <source>
        <dbReference type="PROSITE" id="PS51462"/>
    </source>
</evidence>
<reference evidence="5 6" key="1">
    <citation type="submission" date="2020-02" db="EMBL/GenBank/DDBJ databases">
        <title>Streptomyces malaysiensis DSM14702 (JHCC583434, PFL_A843) Genome sequencing and assembly.</title>
        <authorList>
            <person name="Samborskyy M."/>
        </authorList>
    </citation>
    <scope>NUCLEOTIDE SEQUENCE [LARGE SCALE GENOMIC DNA]</scope>
    <source>
        <strain evidence="5 6">DSM 14702</strain>
    </source>
</reference>
<dbReference type="InterPro" id="IPR000086">
    <property type="entry name" value="NUDIX_hydrolase_dom"/>
</dbReference>
<comment type="caution">
    <text evidence="5">The sequence shown here is derived from an EMBL/GenBank/DDBJ whole genome shotgun (WGS) entry which is preliminary data.</text>
</comment>
<dbReference type="PANTHER" id="PTHR43046">
    <property type="entry name" value="GDP-MANNOSE MANNOSYL HYDROLASE"/>
    <property type="match status" value="1"/>
</dbReference>
<proteinExistence type="predicted"/>
<feature type="domain" description="Nudix hydrolase" evidence="4">
    <location>
        <begin position="190"/>
        <end position="323"/>
    </location>
</feature>
<dbReference type="Gene3D" id="3.90.79.10">
    <property type="entry name" value="Nucleoside Triphosphate Pyrophosphohydrolase"/>
    <property type="match status" value="3"/>
</dbReference>